<comment type="caution">
    <text evidence="2">The sequence shown here is derived from an EMBL/GenBank/DDBJ whole genome shotgun (WGS) entry which is preliminary data.</text>
</comment>
<feature type="domain" description="Peptidase S9 prolyl oligopeptidase catalytic" evidence="1">
    <location>
        <begin position="148"/>
        <end position="289"/>
    </location>
</feature>
<name>A0A9D1D236_9FIRM</name>
<gene>
    <name evidence="2" type="ORF">IAB26_14535</name>
</gene>
<dbReference type="Pfam" id="PF00326">
    <property type="entry name" value="Peptidase_S9"/>
    <property type="match status" value="1"/>
</dbReference>
<dbReference type="PANTHER" id="PTHR43358:SF4">
    <property type="entry name" value="ALPHA_BETA HYDROLASE FOLD-1 DOMAIN-CONTAINING PROTEIN"/>
    <property type="match status" value="1"/>
</dbReference>
<reference evidence="2" key="1">
    <citation type="submission" date="2020-10" db="EMBL/GenBank/DDBJ databases">
        <authorList>
            <person name="Gilroy R."/>
        </authorList>
    </citation>
    <scope>NUCLEOTIDE SEQUENCE</scope>
    <source>
        <strain evidence="2">ChiSjej3B21-11622</strain>
    </source>
</reference>
<accession>A0A9D1D236</accession>
<dbReference type="GO" id="GO:0006508">
    <property type="term" value="P:proteolysis"/>
    <property type="evidence" value="ECO:0007669"/>
    <property type="project" value="InterPro"/>
</dbReference>
<dbReference type="PANTHER" id="PTHR43358">
    <property type="entry name" value="ALPHA/BETA-HYDROLASE"/>
    <property type="match status" value="1"/>
</dbReference>
<organism evidence="2 3">
    <name type="scientific">Candidatus Limivivens merdigallinarum</name>
    <dbReference type="NCBI Taxonomy" id="2840859"/>
    <lineage>
        <taxon>Bacteria</taxon>
        <taxon>Bacillati</taxon>
        <taxon>Bacillota</taxon>
        <taxon>Clostridia</taxon>
        <taxon>Lachnospirales</taxon>
        <taxon>Lachnospiraceae</taxon>
        <taxon>Lachnospiraceae incertae sedis</taxon>
        <taxon>Candidatus Limivivens</taxon>
    </lineage>
</organism>
<protein>
    <submittedName>
        <fullName evidence="2">Alpha/beta hydrolase</fullName>
    </submittedName>
</protein>
<dbReference type="EMBL" id="DVFT01000214">
    <property type="protein sequence ID" value="HIQ97762.1"/>
    <property type="molecule type" value="Genomic_DNA"/>
</dbReference>
<dbReference type="Gene3D" id="3.40.50.1820">
    <property type="entry name" value="alpha/beta hydrolase"/>
    <property type="match status" value="1"/>
</dbReference>
<dbReference type="InterPro" id="IPR001375">
    <property type="entry name" value="Peptidase_S9_cat"/>
</dbReference>
<dbReference type="Proteomes" id="UP000886886">
    <property type="component" value="Unassembled WGS sequence"/>
</dbReference>
<keyword evidence="2" id="KW-0378">Hydrolase</keyword>
<evidence type="ECO:0000259" key="1">
    <source>
        <dbReference type="Pfam" id="PF00326"/>
    </source>
</evidence>
<evidence type="ECO:0000313" key="3">
    <source>
        <dbReference type="Proteomes" id="UP000886886"/>
    </source>
</evidence>
<dbReference type="InterPro" id="IPR052920">
    <property type="entry name" value="DNA-binding_regulatory"/>
</dbReference>
<dbReference type="InterPro" id="IPR029058">
    <property type="entry name" value="AB_hydrolase_fold"/>
</dbReference>
<sequence length="313" mass="35001">MKTVSKIVAAAAAAGAFEWALAEYFYKRTMIRSNAKVERTMKMAGTDWSQYEPFMKQRKEAMMAENMEDVYVMSRDGLKLHGTLIGNNPKKAVICFHGYTSKGMNDFIGLSGYYLPKGYTMLLVDERAHGDSEGKYVGFGCLDRFDALKWISFMKERFGEDIKLLLHGISMGGATVLMTSGLDIPTNVKGIISDCGFTSAKEVFTSVLNTMYHLPAFPLLNICDKMNQDRAGYGLDECNAAREVRKAKVPILLIHGDKDTFVPVSMCHEIYQNIKGKKKKLIVEGASHAESYYKDQAAYEKAMDEFIGGLEIE</sequence>
<evidence type="ECO:0000313" key="2">
    <source>
        <dbReference type="EMBL" id="HIQ97762.1"/>
    </source>
</evidence>
<dbReference type="GO" id="GO:0008236">
    <property type="term" value="F:serine-type peptidase activity"/>
    <property type="evidence" value="ECO:0007669"/>
    <property type="project" value="InterPro"/>
</dbReference>
<dbReference type="SUPFAM" id="SSF53474">
    <property type="entry name" value="alpha/beta-Hydrolases"/>
    <property type="match status" value="1"/>
</dbReference>
<dbReference type="AlphaFoldDB" id="A0A9D1D236"/>
<reference evidence="2" key="2">
    <citation type="journal article" date="2021" name="PeerJ">
        <title>Extensive microbial diversity within the chicken gut microbiome revealed by metagenomics and culture.</title>
        <authorList>
            <person name="Gilroy R."/>
            <person name="Ravi A."/>
            <person name="Getino M."/>
            <person name="Pursley I."/>
            <person name="Horton D.L."/>
            <person name="Alikhan N.F."/>
            <person name="Baker D."/>
            <person name="Gharbi K."/>
            <person name="Hall N."/>
            <person name="Watson M."/>
            <person name="Adriaenssens E.M."/>
            <person name="Foster-Nyarko E."/>
            <person name="Jarju S."/>
            <person name="Secka A."/>
            <person name="Antonio M."/>
            <person name="Oren A."/>
            <person name="Chaudhuri R.R."/>
            <person name="La Ragione R."/>
            <person name="Hildebrand F."/>
            <person name="Pallen M.J."/>
        </authorList>
    </citation>
    <scope>NUCLEOTIDE SEQUENCE</scope>
    <source>
        <strain evidence="2">ChiSjej3B21-11622</strain>
    </source>
</reference>
<proteinExistence type="predicted"/>